<keyword evidence="3" id="KW-1185">Reference proteome</keyword>
<name>A0A444U4K0_ACIRT</name>
<comment type="caution">
    <text evidence="2">The sequence shown here is derived from an EMBL/GenBank/DDBJ whole genome shotgun (WGS) entry which is preliminary data.</text>
</comment>
<feature type="compositionally biased region" description="Low complexity" evidence="1">
    <location>
        <begin position="37"/>
        <end position="50"/>
    </location>
</feature>
<dbReference type="Proteomes" id="UP000289886">
    <property type="component" value="Unassembled WGS sequence"/>
</dbReference>
<dbReference type="EMBL" id="SCEB01215343">
    <property type="protein sequence ID" value="RXM30049.1"/>
    <property type="molecule type" value="Genomic_DNA"/>
</dbReference>
<evidence type="ECO:0000313" key="3">
    <source>
        <dbReference type="Proteomes" id="UP000289886"/>
    </source>
</evidence>
<accession>A0A444U4K0</accession>
<proteinExistence type="predicted"/>
<feature type="compositionally biased region" description="Low complexity" evidence="1">
    <location>
        <begin position="18"/>
        <end position="28"/>
    </location>
</feature>
<sequence>MLESEDSGEAEPAEEVAPEPLVEATVAEALEETQAKASAESPSPAESTEAGLADTPAAEDEISSLVEETQGPAPIEAAPVQEIKPVPETGGLAAASVEKEVPEAVTELSETVSSVAIEMVKPVDAAEASMVVETSLLEDVPASPAAEEEAIQDIKAAVAVTESVKAVEVASPVAEVGLAVESDSPVVAATLSAKEVPVSPGAAEKAVQQWCTDFVCPAEFLAAAEVTVAAAAGSEEVIPEGPAEAAQVPDSEEAPTVQQQVNFENTI</sequence>
<protein>
    <submittedName>
        <fullName evidence="2">Uncharacterized protein</fullName>
    </submittedName>
</protein>
<organism evidence="2 3">
    <name type="scientific">Acipenser ruthenus</name>
    <name type="common">Sterlet sturgeon</name>
    <dbReference type="NCBI Taxonomy" id="7906"/>
    <lineage>
        <taxon>Eukaryota</taxon>
        <taxon>Metazoa</taxon>
        <taxon>Chordata</taxon>
        <taxon>Craniata</taxon>
        <taxon>Vertebrata</taxon>
        <taxon>Euteleostomi</taxon>
        <taxon>Actinopterygii</taxon>
        <taxon>Chondrostei</taxon>
        <taxon>Acipenseriformes</taxon>
        <taxon>Acipenseridae</taxon>
        <taxon>Acipenser</taxon>
    </lineage>
</organism>
<evidence type="ECO:0000313" key="2">
    <source>
        <dbReference type="EMBL" id="RXM30049.1"/>
    </source>
</evidence>
<feature type="compositionally biased region" description="Acidic residues" evidence="1">
    <location>
        <begin position="1"/>
        <end position="17"/>
    </location>
</feature>
<evidence type="ECO:0000256" key="1">
    <source>
        <dbReference type="SAM" id="MobiDB-lite"/>
    </source>
</evidence>
<feature type="region of interest" description="Disordered" evidence="1">
    <location>
        <begin position="1"/>
        <end position="71"/>
    </location>
</feature>
<gene>
    <name evidence="2" type="ORF">EOD39_8197</name>
</gene>
<reference evidence="2 3" key="1">
    <citation type="submission" date="2019-01" db="EMBL/GenBank/DDBJ databases">
        <title>Draft Genome and Complete Hox-Cluster Characterization of the Sterlet Sturgeon (Acipenser ruthenus).</title>
        <authorList>
            <person name="Wei Q."/>
        </authorList>
    </citation>
    <scope>NUCLEOTIDE SEQUENCE [LARGE SCALE GENOMIC DNA]</scope>
    <source>
        <strain evidence="2">WHYD16114868_AA</strain>
        <tissue evidence="2">Blood</tissue>
    </source>
</reference>
<dbReference type="AlphaFoldDB" id="A0A444U4K0"/>